<reference evidence="2 3" key="1">
    <citation type="submission" date="2019-10" db="EMBL/GenBank/DDBJ databases">
        <title>Genome sequencing of Lactobacillus fructivorans.</title>
        <authorList>
            <person name="Kim K."/>
        </authorList>
    </citation>
    <scope>NUCLEOTIDE SEQUENCE [LARGE SCALE GENOMIC DNA]</scope>
    <source>
        <strain evidence="2 3">LF543</strain>
    </source>
</reference>
<dbReference type="EMBL" id="CP045562">
    <property type="protein sequence ID" value="QFX92516.1"/>
    <property type="molecule type" value="Genomic_DNA"/>
</dbReference>
<accession>A0AAE6P0B9</accession>
<protein>
    <submittedName>
        <fullName evidence="2">Phage tail family protein</fullName>
    </submittedName>
</protein>
<evidence type="ECO:0000313" key="2">
    <source>
        <dbReference type="EMBL" id="QFX92516.1"/>
    </source>
</evidence>
<gene>
    <name evidence="2" type="ORF">LF543_02625</name>
</gene>
<evidence type="ECO:0000313" key="3">
    <source>
        <dbReference type="Proteomes" id="UP000327194"/>
    </source>
</evidence>
<organism evidence="2 3">
    <name type="scientific">Fructilactobacillus fructivorans</name>
    <dbReference type="NCBI Taxonomy" id="1614"/>
    <lineage>
        <taxon>Bacteria</taxon>
        <taxon>Bacillati</taxon>
        <taxon>Bacillota</taxon>
        <taxon>Bacilli</taxon>
        <taxon>Lactobacillales</taxon>
        <taxon>Lactobacillaceae</taxon>
        <taxon>Fructilactobacillus</taxon>
    </lineage>
</organism>
<feature type="domain" description="Siphovirus-type tail component RIFT-related" evidence="1">
    <location>
        <begin position="20"/>
        <end position="130"/>
    </location>
</feature>
<dbReference type="Proteomes" id="UP000327194">
    <property type="component" value="Chromosome"/>
</dbReference>
<dbReference type="AlphaFoldDB" id="A0AAE6P0B9"/>
<dbReference type="InterPro" id="IPR008841">
    <property type="entry name" value="Siphovirus-type_tail_N"/>
</dbReference>
<dbReference type="KEGG" id="lfv:LF543_02625"/>
<dbReference type="Gene3D" id="2.40.30.200">
    <property type="match status" value="1"/>
</dbReference>
<dbReference type="Pfam" id="PF05709">
    <property type="entry name" value="Sipho_tail"/>
    <property type="match status" value="1"/>
</dbReference>
<proteinExistence type="predicted"/>
<name>A0AAE6P0B9_9LACO</name>
<sequence length="279" mass="32034">MVGKPKLFISIDGNPEFNVTDKIPQLQFLGAQSNPALTNNYQDVTGMDGSQFNLAAINKNTVNLNFFVHFRDYYDFKAVKQQILQLFMQKRIYRIRTDAEPMFVQFLRPVTSEINLIGDGTNDSQFTLAFENPTGYKFSRFDSLNQADLWDDFPLGFNLPAMDKEDFHFIDEFSFNLLNPSGVAIDPYFEHHDLKIHLKWVGSKITLNNRTNGSSYTYNGSNNNNYEILLDGVDSFLHGNQVNNQTDFGNIKLEPGFNQIEVSGCTNFDVKFEFPFIYI</sequence>
<evidence type="ECO:0000259" key="1">
    <source>
        <dbReference type="Pfam" id="PF05709"/>
    </source>
</evidence>
<dbReference type="RefSeq" id="WP_010021644.1">
    <property type="nucleotide sequence ID" value="NZ_AZDS01000001.1"/>
</dbReference>